<evidence type="ECO:0000313" key="2">
    <source>
        <dbReference type="Proteomes" id="UP001219525"/>
    </source>
</evidence>
<dbReference type="AlphaFoldDB" id="A0AAD6YHA6"/>
<proteinExistence type="predicted"/>
<gene>
    <name evidence="1" type="ORF">GGX14DRAFT_561743</name>
</gene>
<dbReference type="EMBL" id="JARJCW010000014">
    <property type="protein sequence ID" value="KAJ7217222.1"/>
    <property type="molecule type" value="Genomic_DNA"/>
</dbReference>
<keyword evidence="2" id="KW-1185">Reference proteome</keyword>
<accession>A0AAD6YHA6</accession>
<comment type="caution">
    <text evidence="1">The sequence shown here is derived from an EMBL/GenBank/DDBJ whole genome shotgun (WGS) entry which is preliminary data.</text>
</comment>
<reference evidence="1" key="1">
    <citation type="submission" date="2023-03" db="EMBL/GenBank/DDBJ databases">
        <title>Massive genome expansion in bonnet fungi (Mycena s.s.) driven by repeated elements and novel gene families across ecological guilds.</title>
        <authorList>
            <consortium name="Lawrence Berkeley National Laboratory"/>
            <person name="Harder C.B."/>
            <person name="Miyauchi S."/>
            <person name="Viragh M."/>
            <person name="Kuo A."/>
            <person name="Thoen E."/>
            <person name="Andreopoulos B."/>
            <person name="Lu D."/>
            <person name="Skrede I."/>
            <person name="Drula E."/>
            <person name="Henrissat B."/>
            <person name="Morin E."/>
            <person name="Kohler A."/>
            <person name="Barry K."/>
            <person name="LaButti K."/>
            <person name="Morin E."/>
            <person name="Salamov A."/>
            <person name="Lipzen A."/>
            <person name="Mereny Z."/>
            <person name="Hegedus B."/>
            <person name="Baldrian P."/>
            <person name="Stursova M."/>
            <person name="Weitz H."/>
            <person name="Taylor A."/>
            <person name="Grigoriev I.V."/>
            <person name="Nagy L.G."/>
            <person name="Martin F."/>
            <person name="Kauserud H."/>
        </authorList>
    </citation>
    <scope>NUCLEOTIDE SEQUENCE</scope>
    <source>
        <strain evidence="1">9144</strain>
    </source>
</reference>
<evidence type="ECO:0000313" key="1">
    <source>
        <dbReference type="EMBL" id="KAJ7217222.1"/>
    </source>
</evidence>
<dbReference type="Proteomes" id="UP001219525">
    <property type="component" value="Unassembled WGS sequence"/>
</dbReference>
<organism evidence="1 2">
    <name type="scientific">Mycena pura</name>
    <dbReference type="NCBI Taxonomy" id="153505"/>
    <lineage>
        <taxon>Eukaryota</taxon>
        <taxon>Fungi</taxon>
        <taxon>Dikarya</taxon>
        <taxon>Basidiomycota</taxon>
        <taxon>Agaricomycotina</taxon>
        <taxon>Agaricomycetes</taxon>
        <taxon>Agaricomycetidae</taxon>
        <taxon>Agaricales</taxon>
        <taxon>Marasmiineae</taxon>
        <taxon>Mycenaceae</taxon>
        <taxon>Mycena</taxon>
    </lineage>
</organism>
<sequence length="97" mass="11261">MGIYYHPTRRDFPGADSFYILEPGHALLFQASVKAAPHGFTEEAVDWFEARGITKFTYIFVFPPKYKPQVQLPPAHEDKFKGRIFFTIHVKIITEIM</sequence>
<name>A0AAD6YHA6_9AGAR</name>
<protein>
    <submittedName>
        <fullName evidence="1">Uncharacterized protein</fullName>
    </submittedName>
</protein>